<reference evidence="7 8" key="1">
    <citation type="submission" date="2015-06" db="EMBL/GenBank/DDBJ databases">
        <title>Recapitulation of the evolution of biosynthetic gene clusters reveals hidden chemical diversity on bacterial genomes.</title>
        <authorList>
            <person name="Cruz-Morales P."/>
            <person name="Martinez-Guerrero C."/>
            <person name="Morales-Escalante M.A."/>
            <person name="Yanez-Guerra L.A."/>
            <person name="Kopp J.F."/>
            <person name="Feldmann J."/>
            <person name="Ramos-Aboites H.E."/>
            <person name="Barona-Gomez F."/>
        </authorList>
    </citation>
    <scope>NUCLEOTIDE SEQUENCE [LARGE SCALE GENOMIC DNA]</scope>
    <source>
        <strain evidence="7 8">ATCC 31245</strain>
    </source>
</reference>
<feature type="domain" description="ATP-grasp" evidence="6">
    <location>
        <begin position="111"/>
        <end position="297"/>
    </location>
</feature>
<evidence type="ECO:0000313" key="8">
    <source>
        <dbReference type="Proteomes" id="UP000035932"/>
    </source>
</evidence>
<evidence type="ECO:0000256" key="3">
    <source>
        <dbReference type="ARBA" id="ARBA00022755"/>
    </source>
</evidence>
<evidence type="ECO:0000259" key="6">
    <source>
        <dbReference type="PROSITE" id="PS50975"/>
    </source>
</evidence>
<comment type="caution">
    <text evidence="7">The sequence shown here is derived from an EMBL/GenBank/DDBJ whole genome shotgun (WGS) entry which is preliminary data.</text>
</comment>
<dbReference type="InterPro" id="IPR011761">
    <property type="entry name" value="ATP-grasp"/>
</dbReference>
<dbReference type="Gene3D" id="3.30.1490.20">
    <property type="entry name" value="ATP-grasp fold, A domain"/>
    <property type="match status" value="1"/>
</dbReference>
<dbReference type="PROSITE" id="PS00867">
    <property type="entry name" value="CPSASE_2"/>
    <property type="match status" value="1"/>
</dbReference>
<keyword evidence="3" id="KW-0658">Purine biosynthesis</keyword>
<dbReference type="PATRIC" id="fig|66430.4.peg.2486"/>
<dbReference type="Gene3D" id="3.30.470.20">
    <property type="entry name" value="ATP-grasp fold, B domain"/>
    <property type="match status" value="1"/>
</dbReference>
<evidence type="ECO:0000256" key="5">
    <source>
        <dbReference type="PROSITE-ProRule" id="PRU00409"/>
    </source>
</evidence>
<keyword evidence="4 5" id="KW-0067">ATP-binding</keyword>
<dbReference type="RefSeq" id="WP_048480109.1">
    <property type="nucleotide sequence ID" value="NZ_JBIRUD010000030.1"/>
</dbReference>
<accession>A0A0J6XG85</accession>
<dbReference type="PROSITE" id="PS50975">
    <property type="entry name" value="ATP_GRASP"/>
    <property type="match status" value="1"/>
</dbReference>
<dbReference type="Pfam" id="PF02222">
    <property type="entry name" value="ATP-grasp"/>
    <property type="match status" value="1"/>
</dbReference>
<dbReference type="Proteomes" id="UP000035932">
    <property type="component" value="Unassembled WGS sequence"/>
</dbReference>
<dbReference type="GO" id="GO:0006164">
    <property type="term" value="P:purine nucleotide biosynthetic process"/>
    <property type="evidence" value="ECO:0007669"/>
    <property type="project" value="UniProtKB-KW"/>
</dbReference>
<dbReference type="PANTHER" id="PTHR43585">
    <property type="entry name" value="FUMIPYRROLE BIOSYNTHESIS PROTEIN C"/>
    <property type="match status" value="1"/>
</dbReference>
<proteinExistence type="predicted"/>
<dbReference type="GO" id="GO:0005524">
    <property type="term" value="F:ATP binding"/>
    <property type="evidence" value="ECO:0007669"/>
    <property type="project" value="UniProtKB-UniRule"/>
</dbReference>
<evidence type="ECO:0000256" key="2">
    <source>
        <dbReference type="ARBA" id="ARBA00022741"/>
    </source>
</evidence>
<dbReference type="InterPro" id="IPR005479">
    <property type="entry name" value="CPAse_ATP-bd"/>
</dbReference>
<organism evidence="7 8">
    <name type="scientific">Streptomyces roseus</name>
    <dbReference type="NCBI Taxonomy" id="66430"/>
    <lineage>
        <taxon>Bacteria</taxon>
        <taxon>Bacillati</taxon>
        <taxon>Actinomycetota</taxon>
        <taxon>Actinomycetes</taxon>
        <taxon>Kitasatosporales</taxon>
        <taxon>Streptomycetaceae</taxon>
        <taxon>Streptomyces</taxon>
    </lineage>
</organism>
<keyword evidence="1" id="KW-0436">Ligase</keyword>
<dbReference type="AlphaFoldDB" id="A0A0J6XG85"/>
<keyword evidence="8" id="KW-1185">Reference proteome</keyword>
<dbReference type="InterPro" id="IPR003135">
    <property type="entry name" value="ATP-grasp_carboxylate-amine"/>
</dbReference>
<sequence>MSKAVIFGEYKLARILPELRARGFEDVVVYSAVDFDGFDVEVKRLGLDWSSADVLDVLERERADVAIANPYAHGQEQLPLVYGEAAAKWEGHFLAHSAEFAEVACDKVVLHETAVARGWPVPEGAVCRSADEVRAVVTELGFPVVLKEAQSQAGDGRFFVASAADLDGVLAGPLGLPVIVQRFQQGFECGVELISAGGAQRRWPVASLGSLDTGLDPSFRARVMPFALPERAAAGLERLVEDIERNLAPNGPWQIDFAVVDGELCLLEINARLGGLSDLDSVATGTDPHAVFVAAALGEELPPVAQRAVAIELPSTEAPGNPLPAEPTGSNLMTVTARTPTNRCFIDSDHMQVIVTVDDVAATKEWIAALSAANLLRCKTESAYAQLDAALATFGEARR</sequence>
<dbReference type="GO" id="GO:0046872">
    <property type="term" value="F:metal ion binding"/>
    <property type="evidence" value="ECO:0007669"/>
    <property type="project" value="InterPro"/>
</dbReference>
<dbReference type="InterPro" id="IPR052032">
    <property type="entry name" value="ATP-dep_AA_Ligase"/>
</dbReference>
<evidence type="ECO:0000256" key="4">
    <source>
        <dbReference type="ARBA" id="ARBA00022840"/>
    </source>
</evidence>
<evidence type="ECO:0000256" key="1">
    <source>
        <dbReference type="ARBA" id="ARBA00022598"/>
    </source>
</evidence>
<protein>
    <recommendedName>
        <fullName evidence="6">ATP-grasp domain-containing protein</fullName>
    </recommendedName>
</protein>
<dbReference type="EMBL" id="LFML01000149">
    <property type="protein sequence ID" value="KMO94134.1"/>
    <property type="molecule type" value="Genomic_DNA"/>
</dbReference>
<gene>
    <name evidence="7" type="ORF">ACS04_30795</name>
</gene>
<dbReference type="STRING" id="66430.ACS04_30795"/>
<dbReference type="OrthoDB" id="3672140at2"/>
<dbReference type="InterPro" id="IPR013815">
    <property type="entry name" value="ATP_grasp_subdomain_1"/>
</dbReference>
<keyword evidence="2 5" id="KW-0547">Nucleotide-binding</keyword>
<evidence type="ECO:0000313" key="7">
    <source>
        <dbReference type="EMBL" id="KMO94134.1"/>
    </source>
</evidence>
<dbReference type="GO" id="GO:0016874">
    <property type="term" value="F:ligase activity"/>
    <property type="evidence" value="ECO:0007669"/>
    <property type="project" value="UniProtKB-KW"/>
</dbReference>
<name>A0A0J6XG85_9ACTN</name>
<dbReference type="PANTHER" id="PTHR43585:SF2">
    <property type="entry name" value="ATP-GRASP ENZYME FSQD"/>
    <property type="match status" value="1"/>
</dbReference>
<dbReference type="SUPFAM" id="SSF56059">
    <property type="entry name" value="Glutathione synthetase ATP-binding domain-like"/>
    <property type="match status" value="1"/>
</dbReference>